<dbReference type="PROSITE" id="PS00802">
    <property type="entry name" value="TRANSKETOLASE_2"/>
    <property type="match status" value="1"/>
</dbReference>
<comment type="similarity">
    <text evidence="2 15">Belongs to the transketolase family.</text>
</comment>
<comment type="catalytic activity">
    <reaction evidence="9 15">
        <text>D-sedoheptulose 7-phosphate + D-glyceraldehyde 3-phosphate = aldehydo-D-ribose 5-phosphate + D-xylulose 5-phosphate</text>
        <dbReference type="Rhea" id="RHEA:10508"/>
        <dbReference type="ChEBI" id="CHEBI:57483"/>
        <dbReference type="ChEBI" id="CHEBI:57737"/>
        <dbReference type="ChEBI" id="CHEBI:58273"/>
        <dbReference type="ChEBI" id="CHEBI:59776"/>
        <dbReference type="EC" id="2.2.1.1"/>
    </reaction>
</comment>
<feature type="binding site" evidence="12">
    <location>
        <position position="188"/>
    </location>
    <ligand>
        <name>thiamine diphosphate</name>
        <dbReference type="ChEBI" id="CHEBI:58937"/>
    </ligand>
</feature>
<feature type="binding site" evidence="12">
    <location>
        <position position="159"/>
    </location>
    <ligand>
        <name>thiamine diphosphate</name>
        <dbReference type="ChEBI" id="CHEBI:58937"/>
    </ligand>
</feature>
<dbReference type="InterPro" id="IPR055152">
    <property type="entry name" value="Transketolase-like_C_2"/>
</dbReference>
<evidence type="ECO:0000259" key="16">
    <source>
        <dbReference type="SMART" id="SM00861"/>
    </source>
</evidence>
<dbReference type="GO" id="GO:0006098">
    <property type="term" value="P:pentose-phosphate shunt"/>
    <property type="evidence" value="ECO:0007669"/>
    <property type="project" value="TreeGrafter"/>
</dbReference>
<feature type="binding site" evidence="13">
    <location>
        <position position="190"/>
    </location>
    <ligand>
        <name>Mg(2+)</name>
        <dbReference type="ChEBI" id="CHEBI:18420"/>
    </ligand>
</feature>
<sequence>MDNTMIYKELANAIRGISIDGIGLAKSGHPGLPLGMADVATVLWAKYLKHNPNNPNWYDRDRFVLSAGHGSMLIYSLLHLFGYDMPVEELRNFRQWGSDTPGHPENFITEGVETTTGPLGQGLANGVGMALAEVSLATRFNKNGHNITNHYTYVIAGDGDLQEGISHEVCSFAGHNQLGKLIVFYDNNNISIDGKTDLSYSDNTKLRFNSYHWDVFQIDGHHTKSIENAIEQAQKTPKPSLIICDTKIGYGSPNREGTSKAHGEPFPEEEIKLTKEALGIPVDAQFYVSEEAGKIAEKTLIKGADLEKQWREHFKNYQLKYPELATQFKMCLDGKFGNKNLDIPEFPPEGEMATRTASGTVLNYIEPHIPSLIGGSADLTPSNNTLAKTQIAFSTKNQKGRYIHYGVREHGMGGIMNGMALHGGVIPYAGTFFVFSDYMRPAMRMAALMRLQCIYVLTHDSIGLGEDGPTHQPVAHLTSFRAMPNILVLRPMDANETVMCWKVALEQKKGPTCLVLTRQKLPVYDRKKLEYASAENTKKGAYVLTEDKDFSAIVMSSGSEVEIALQAKENLNQKGIKVRVVSVPSFELFEQQSNSYKREILPTAIRVRSAVEAGASLCWWKYVGSGGKVIGLDRFGGSAPYKTLYDKFGITAKAVTSSIIQQRKGV</sequence>
<feature type="binding site" evidence="11">
    <location>
        <position position="471"/>
    </location>
    <ligand>
        <name>substrate</name>
    </ligand>
</feature>
<feature type="active site" description="Proton donor" evidence="10">
    <location>
        <position position="409"/>
    </location>
</feature>
<evidence type="ECO:0000256" key="12">
    <source>
        <dbReference type="PIRSR" id="PIRSR605478-3"/>
    </source>
</evidence>
<evidence type="ECO:0000256" key="6">
    <source>
        <dbReference type="ARBA" id="ARBA00022723"/>
    </source>
</evidence>
<comment type="caution">
    <text evidence="17">The sequence shown here is derived from an EMBL/GenBank/DDBJ whole genome shotgun (WGS) entry which is preliminary data.</text>
</comment>
<dbReference type="SUPFAM" id="SSF52922">
    <property type="entry name" value="TK C-terminal domain-like"/>
    <property type="match status" value="1"/>
</dbReference>
<comment type="cofactor">
    <cofactor evidence="15">
        <name>Mg(2+)</name>
        <dbReference type="ChEBI" id="CHEBI:18420"/>
    </cofactor>
    <cofactor evidence="15">
        <name>Ca(2+)</name>
        <dbReference type="ChEBI" id="CHEBI:29108"/>
    </cofactor>
    <cofactor evidence="15">
        <name>Mn(2+)</name>
        <dbReference type="ChEBI" id="CHEBI:29035"/>
    </cofactor>
    <cofactor evidence="15">
        <name>Co(2+)</name>
        <dbReference type="ChEBI" id="CHEBI:48828"/>
    </cofactor>
    <text evidence="15">Binds 1 Mg(2+) ion per subunit. Can also utilize other divalent metal cations, such as Ca(2+), Mn(2+) and Co(2+).</text>
</comment>
<dbReference type="InterPro" id="IPR005475">
    <property type="entry name" value="Transketolase-like_Pyr-bd"/>
</dbReference>
<name>A0AAV4FP10_9GAST</name>
<dbReference type="InterPro" id="IPR049557">
    <property type="entry name" value="Transketolase_CS"/>
</dbReference>
<dbReference type="Proteomes" id="UP000762676">
    <property type="component" value="Unassembled WGS sequence"/>
</dbReference>
<comment type="subunit">
    <text evidence="3 15">Homodimer.</text>
</comment>
<evidence type="ECO:0000256" key="14">
    <source>
        <dbReference type="PIRSR" id="PIRSR605478-5"/>
    </source>
</evidence>
<dbReference type="FunFam" id="3.40.50.920:FF:000003">
    <property type="entry name" value="Transketolase"/>
    <property type="match status" value="1"/>
</dbReference>
<dbReference type="Pfam" id="PF22613">
    <property type="entry name" value="Transketolase_C_1"/>
    <property type="match status" value="1"/>
</dbReference>
<evidence type="ECO:0000256" key="2">
    <source>
        <dbReference type="ARBA" id="ARBA00007131"/>
    </source>
</evidence>
<feature type="binding site" evidence="11">
    <location>
        <position position="382"/>
    </location>
    <ligand>
        <name>substrate</name>
    </ligand>
</feature>
<evidence type="ECO:0000256" key="15">
    <source>
        <dbReference type="RuleBase" id="RU004996"/>
    </source>
</evidence>
<comment type="cofactor">
    <cofactor evidence="12">
        <name>thiamine diphosphate</name>
        <dbReference type="ChEBI" id="CHEBI:58937"/>
    </cofactor>
    <text evidence="12">Binds 1 thiamine pyrophosphate per subunit. During the reaction, the substrate forms a covalent intermediate with the cofactor.</text>
</comment>
<dbReference type="GO" id="GO:0046872">
    <property type="term" value="F:metal ion binding"/>
    <property type="evidence" value="ECO:0007669"/>
    <property type="project" value="UniProtKB-KW"/>
</dbReference>
<feature type="site" description="Important for catalytic activity" evidence="14">
    <location>
        <position position="262"/>
    </location>
</feature>
<dbReference type="InterPro" id="IPR033247">
    <property type="entry name" value="Transketolase_fam"/>
</dbReference>
<dbReference type="EC" id="2.2.1.1" evidence="4 15"/>
<dbReference type="CDD" id="cd02012">
    <property type="entry name" value="TPP_TK"/>
    <property type="match status" value="1"/>
</dbReference>
<evidence type="ECO:0000256" key="8">
    <source>
        <dbReference type="ARBA" id="ARBA00023052"/>
    </source>
</evidence>
<dbReference type="InterPro" id="IPR005474">
    <property type="entry name" value="Transketolase_N"/>
</dbReference>
<comment type="cofactor">
    <cofactor evidence="1">
        <name>Co(2+)</name>
        <dbReference type="ChEBI" id="CHEBI:48828"/>
    </cofactor>
</comment>
<feature type="domain" description="Transketolase-like pyrimidine-binding" evidence="16">
    <location>
        <begin position="352"/>
        <end position="523"/>
    </location>
</feature>
<proteinExistence type="inferred from homology"/>
<evidence type="ECO:0000256" key="4">
    <source>
        <dbReference type="ARBA" id="ARBA00013152"/>
    </source>
</evidence>
<dbReference type="GO" id="GO:0004802">
    <property type="term" value="F:transketolase activity"/>
    <property type="evidence" value="ECO:0007669"/>
    <property type="project" value="UniProtKB-EC"/>
</dbReference>
<dbReference type="PANTHER" id="PTHR43522">
    <property type="entry name" value="TRANSKETOLASE"/>
    <property type="match status" value="1"/>
</dbReference>
<feature type="binding site" evidence="13">
    <location>
        <position position="188"/>
    </location>
    <ligand>
        <name>Mg(2+)</name>
        <dbReference type="ChEBI" id="CHEBI:18420"/>
    </ligand>
</feature>
<evidence type="ECO:0000256" key="3">
    <source>
        <dbReference type="ARBA" id="ARBA00011738"/>
    </source>
</evidence>
<evidence type="ECO:0000256" key="10">
    <source>
        <dbReference type="PIRSR" id="PIRSR605478-1"/>
    </source>
</evidence>
<keyword evidence="6 13" id="KW-0479">Metal-binding</keyword>
<evidence type="ECO:0000256" key="5">
    <source>
        <dbReference type="ARBA" id="ARBA00022679"/>
    </source>
</evidence>
<dbReference type="Gene3D" id="3.40.50.920">
    <property type="match status" value="1"/>
</dbReference>
<dbReference type="PANTHER" id="PTHR43522:SF2">
    <property type="entry name" value="TRANSKETOLASE 1-RELATED"/>
    <property type="match status" value="1"/>
</dbReference>
<dbReference type="GO" id="GO:0005829">
    <property type="term" value="C:cytosol"/>
    <property type="evidence" value="ECO:0007669"/>
    <property type="project" value="TreeGrafter"/>
</dbReference>
<dbReference type="EMBL" id="BMAT01004494">
    <property type="protein sequence ID" value="GFR74580.1"/>
    <property type="molecule type" value="Genomic_DNA"/>
</dbReference>
<dbReference type="Pfam" id="PF02779">
    <property type="entry name" value="Transket_pyr"/>
    <property type="match status" value="1"/>
</dbReference>
<accession>A0AAV4FP10</accession>
<feature type="binding site" evidence="12">
    <location>
        <begin position="117"/>
        <end position="119"/>
    </location>
    <ligand>
        <name>thiamine diphosphate</name>
        <dbReference type="ChEBI" id="CHEBI:58937"/>
    </ligand>
</feature>
<dbReference type="AlphaFoldDB" id="A0AAV4FP10"/>
<keyword evidence="8 12" id="KW-0786">Thiamine pyrophosphate</keyword>
<feature type="binding site" evidence="11">
    <location>
        <position position="355"/>
    </location>
    <ligand>
        <name>substrate</name>
    </ligand>
</feature>
<evidence type="ECO:0000256" key="1">
    <source>
        <dbReference type="ARBA" id="ARBA00001941"/>
    </source>
</evidence>
<feature type="binding site" evidence="13">
    <location>
        <position position="158"/>
    </location>
    <ligand>
        <name>Mg(2+)</name>
        <dbReference type="ChEBI" id="CHEBI:18420"/>
    </ligand>
</feature>
<dbReference type="NCBIfam" id="TIGR00232">
    <property type="entry name" value="tktlase_bact"/>
    <property type="match status" value="1"/>
</dbReference>
<evidence type="ECO:0000313" key="18">
    <source>
        <dbReference type="Proteomes" id="UP000762676"/>
    </source>
</evidence>
<dbReference type="Pfam" id="PF00456">
    <property type="entry name" value="Transketolase_N"/>
    <property type="match status" value="1"/>
</dbReference>
<dbReference type="Gene3D" id="3.40.50.970">
    <property type="match status" value="2"/>
</dbReference>
<dbReference type="InterPro" id="IPR029061">
    <property type="entry name" value="THDP-binding"/>
</dbReference>
<feature type="binding site" evidence="11">
    <location>
        <position position="29"/>
    </location>
    <ligand>
        <name>substrate</name>
    </ligand>
</feature>
<feature type="binding site" evidence="11">
    <location>
        <position position="467"/>
    </location>
    <ligand>
        <name>substrate</name>
    </ligand>
</feature>
<dbReference type="CDD" id="cd07033">
    <property type="entry name" value="TPP_PYR_DXS_TK_like"/>
    <property type="match status" value="1"/>
</dbReference>
<protein>
    <recommendedName>
        <fullName evidence="4 15">Transketolase</fullName>
        <ecNumber evidence="4 15">2.2.1.1</ecNumber>
    </recommendedName>
</protein>
<feature type="binding site" evidence="11">
    <location>
        <position position="262"/>
    </location>
    <ligand>
        <name>substrate</name>
    </ligand>
</feature>
<evidence type="ECO:0000256" key="11">
    <source>
        <dbReference type="PIRSR" id="PIRSR605478-2"/>
    </source>
</evidence>
<dbReference type="InterPro" id="IPR005478">
    <property type="entry name" value="Transketolase_bac-like"/>
</dbReference>
<dbReference type="SUPFAM" id="SSF52518">
    <property type="entry name" value="Thiamin diphosphate-binding fold (THDP-binding)"/>
    <property type="match status" value="2"/>
</dbReference>
<feature type="binding site" evidence="11">
    <location>
        <position position="459"/>
    </location>
    <ligand>
        <name>substrate</name>
    </ligand>
</feature>
<dbReference type="InterPro" id="IPR009014">
    <property type="entry name" value="Transketo_C/PFOR_II"/>
</dbReference>
<dbReference type="SMART" id="SM00861">
    <property type="entry name" value="Transket_pyr"/>
    <property type="match status" value="1"/>
</dbReference>
<evidence type="ECO:0000313" key="17">
    <source>
        <dbReference type="EMBL" id="GFR74580.1"/>
    </source>
</evidence>
<keyword evidence="5 15" id="KW-0808">Transferase</keyword>
<feature type="binding site" evidence="12">
    <location>
        <position position="262"/>
    </location>
    <ligand>
        <name>thiamine diphosphate</name>
        <dbReference type="ChEBI" id="CHEBI:58937"/>
    </ligand>
</feature>
<keyword evidence="7 13" id="KW-0460">Magnesium</keyword>
<feature type="site" description="Important for catalytic activity" evidence="14">
    <location>
        <position position="29"/>
    </location>
</feature>
<comment type="function">
    <text evidence="15">Catalyzes the transfer of a two-carbon ketol group from a ketose donor to an aldose acceptor, via a covalent intermediate with the cofactor thiamine pyrophosphate.</text>
</comment>
<evidence type="ECO:0000256" key="13">
    <source>
        <dbReference type="PIRSR" id="PIRSR605478-4"/>
    </source>
</evidence>
<dbReference type="PROSITE" id="PS00801">
    <property type="entry name" value="TRANSKETOLASE_1"/>
    <property type="match status" value="1"/>
</dbReference>
<dbReference type="InterPro" id="IPR020826">
    <property type="entry name" value="Transketolase_BS"/>
</dbReference>
<feature type="binding site" evidence="11">
    <location>
        <position position="518"/>
    </location>
    <ligand>
        <name>substrate</name>
    </ligand>
</feature>
<dbReference type="FunFam" id="3.40.50.970:FF:000004">
    <property type="entry name" value="Transketolase"/>
    <property type="match status" value="1"/>
</dbReference>
<keyword evidence="15" id="KW-0106">Calcium</keyword>
<dbReference type="FunFam" id="3.40.50.970:FF:000003">
    <property type="entry name" value="Transketolase"/>
    <property type="match status" value="1"/>
</dbReference>
<comment type="cofactor">
    <cofactor evidence="13">
        <name>Mg(2+)</name>
        <dbReference type="ChEBI" id="CHEBI:18420"/>
    </cofactor>
    <text evidence="13">Binds 1 Mg(2+) ion per subunit. Can also utilize other divalent metal cations, such as Ca(2+), Mn(2+) and Co(2+).</text>
</comment>
<feature type="binding site" evidence="12">
    <location>
        <position position="435"/>
    </location>
    <ligand>
        <name>thiamine diphosphate</name>
        <dbReference type="ChEBI" id="CHEBI:58937"/>
    </ligand>
</feature>
<reference evidence="17 18" key="1">
    <citation type="journal article" date="2021" name="Elife">
        <title>Chloroplast acquisition without the gene transfer in kleptoplastic sea slugs, Plakobranchus ocellatus.</title>
        <authorList>
            <person name="Maeda T."/>
            <person name="Takahashi S."/>
            <person name="Yoshida T."/>
            <person name="Shimamura S."/>
            <person name="Takaki Y."/>
            <person name="Nagai Y."/>
            <person name="Toyoda A."/>
            <person name="Suzuki Y."/>
            <person name="Arimoto A."/>
            <person name="Ishii H."/>
            <person name="Satoh N."/>
            <person name="Nishiyama T."/>
            <person name="Hasebe M."/>
            <person name="Maruyama T."/>
            <person name="Minagawa J."/>
            <person name="Obokata J."/>
            <person name="Shigenobu S."/>
        </authorList>
    </citation>
    <scope>NUCLEOTIDE SEQUENCE [LARGE SCALE GENOMIC DNA]</scope>
</reference>
<organism evidence="17 18">
    <name type="scientific">Elysia marginata</name>
    <dbReference type="NCBI Taxonomy" id="1093978"/>
    <lineage>
        <taxon>Eukaryota</taxon>
        <taxon>Metazoa</taxon>
        <taxon>Spiralia</taxon>
        <taxon>Lophotrochozoa</taxon>
        <taxon>Mollusca</taxon>
        <taxon>Gastropoda</taxon>
        <taxon>Heterobranchia</taxon>
        <taxon>Euthyneura</taxon>
        <taxon>Panpulmonata</taxon>
        <taxon>Sacoglossa</taxon>
        <taxon>Placobranchoidea</taxon>
        <taxon>Plakobranchidae</taxon>
        <taxon>Elysia</taxon>
    </lineage>
</organism>
<gene>
    <name evidence="17" type="ORF">ElyMa_002166700</name>
</gene>
<feature type="binding site" evidence="12">
    <location>
        <position position="69"/>
    </location>
    <ligand>
        <name>thiamine diphosphate</name>
        <dbReference type="ChEBI" id="CHEBI:58937"/>
    </ligand>
</feature>
<evidence type="ECO:0000256" key="7">
    <source>
        <dbReference type="ARBA" id="ARBA00022842"/>
    </source>
</evidence>
<keyword evidence="18" id="KW-1185">Reference proteome</keyword>
<evidence type="ECO:0000256" key="9">
    <source>
        <dbReference type="ARBA" id="ARBA00049473"/>
    </source>
</evidence>